<sequence>MQHPDTTTTAPQFRVIWTSLDQMNNSHAAASLHVRLDREGIMMTTYFAWRWLDAYCPEVIRQALADQKMHQGPMSWIAKLAMDVANILELRTAQHVFSPSVYGLELNAPAFNYTNRCGQLYVDYSELVPGVISLASRILASWLQFPLTGVLRV</sequence>
<name>A0AAD7H5A5_9AGAR</name>
<comment type="caution">
    <text evidence="1">The sequence shown here is derived from an EMBL/GenBank/DDBJ whole genome shotgun (WGS) entry which is preliminary data.</text>
</comment>
<dbReference type="Proteomes" id="UP001215598">
    <property type="component" value="Unassembled WGS sequence"/>
</dbReference>
<keyword evidence="2" id="KW-1185">Reference proteome</keyword>
<gene>
    <name evidence="1" type="ORF">B0H16DRAFT_1479938</name>
</gene>
<dbReference type="EMBL" id="JARKIB010000383">
    <property type="protein sequence ID" value="KAJ7711869.1"/>
    <property type="molecule type" value="Genomic_DNA"/>
</dbReference>
<reference evidence="1" key="1">
    <citation type="submission" date="2023-03" db="EMBL/GenBank/DDBJ databases">
        <title>Massive genome expansion in bonnet fungi (Mycena s.s.) driven by repeated elements and novel gene families across ecological guilds.</title>
        <authorList>
            <consortium name="Lawrence Berkeley National Laboratory"/>
            <person name="Harder C.B."/>
            <person name="Miyauchi S."/>
            <person name="Viragh M."/>
            <person name="Kuo A."/>
            <person name="Thoen E."/>
            <person name="Andreopoulos B."/>
            <person name="Lu D."/>
            <person name="Skrede I."/>
            <person name="Drula E."/>
            <person name="Henrissat B."/>
            <person name="Morin E."/>
            <person name="Kohler A."/>
            <person name="Barry K."/>
            <person name="LaButti K."/>
            <person name="Morin E."/>
            <person name="Salamov A."/>
            <person name="Lipzen A."/>
            <person name="Mereny Z."/>
            <person name="Hegedus B."/>
            <person name="Baldrian P."/>
            <person name="Stursova M."/>
            <person name="Weitz H."/>
            <person name="Taylor A."/>
            <person name="Grigoriev I.V."/>
            <person name="Nagy L.G."/>
            <person name="Martin F."/>
            <person name="Kauserud H."/>
        </authorList>
    </citation>
    <scope>NUCLEOTIDE SEQUENCE</scope>
    <source>
        <strain evidence="1">CBHHK182m</strain>
    </source>
</reference>
<evidence type="ECO:0000313" key="1">
    <source>
        <dbReference type="EMBL" id="KAJ7711869.1"/>
    </source>
</evidence>
<dbReference type="AlphaFoldDB" id="A0AAD7H5A5"/>
<protein>
    <submittedName>
        <fullName evidence="1">Uncharacterized protein</fullName>
    </submittedName>
</protein>
<organism evidence="1 2">
    <name type="scientific">Mycena metata</name>
    <dbReference type="NCBI Taxonomy" id="1033252"/>
    <lineage>
        <taxon>Eukaryota</taxon>
        <taxon>Fungi</taxon>
        <taxon>Dikarya</taxon>
        <taxon>Basidiomycota</taxon>
        <taxon>Agaricomycotina</taxon>
        <taxon>Agaricomycetes</taxon>
        <taxon>Agaricomycetidae</taxon>
        <taxon>Agaricales</taxon>
        <taxon>Marasmiineae</taxon>
        <taxon>Mycenaceae</taxon>
        <taxon>Mycena</taxon>
    </lineage>
</organism>
<evidence type="ECO:0000313" key="2">
    <source>
        <dbReference type="Proteomes" id="UP001215598"/>
    </source>
</evidence>
<accession>A0AAD7H5A5</accession>
<proteinExistence type="predicted"/>